<proteinExistence type="predicted"/>
<reference evidence="1" key="2">
    <citation type="submission" date="2020-09" db="EMBL/GenBank/DDBJ databases">
        <authorList>
            <person name="Sun Q."/>
            <person name="Zhou Y."/>
        </authorList>
    </citation>
    <scope>NUCLEOTIDE SEQUENCE</scope>
    <source>
        <strain evidence="1">CGMCC 1.15178</strain>
    </source>
</reference>
<gene>
    <name evidence="1" type="ORF">GCM10010911_39450</name>
</gene>
<sequence>MEQELGVYTVEFTDSIYEIVYYRDVHAFGIEDARHRICRLYPDARIRAVTLLNDEDNTAAKN</sequence>
<organism evidence="1 2">
    <name type="scientific">Paenibacillus nasutitermitis</name>
    <dbReference type="NCBI Taxonomy" id="1652958"/>
    <lineage>
        <taxon>Bacteria</taxon>
        <taxon>Bacillati</taxon>
        <taxon>Bacillota</taxon>
        <taxon>Bacilli</taxon>
        <taxon>Bacillales</taxon>
        <taxon>Paenibacillaceae</taxon>
        <taxon>Paenibacillus</taxon>
    </lineage>
</organism>
<accession>A0A916Z6N8</accession>
<keyword evidence="2" id="KW-1185">Reference proteome</keyword>
<protein>
    <submittedName>
        <fullName evidence="1">Uncharacterized protein</fullName>
    </submittedName>
</protein>
<dbReference type="AlphaFoldDB" id="A0A916Z6N8"/>
<reference evidence="1" key="1">
    <citation type="journal article" date="2014" name="Int. J. Syst. Evol. Microbiol.">
        <title>Complete genome sequence of Corynebacterium casei LMG S-19264T (=DSM 44701T), isolated from a smear-ripened cheese.</title>
        <authorList>
            <consortium name="US DOE Joint Genome Institute (JGI-PGF)"/>
            <person name="Walter F."/>
            <person name="Albersmeier A."/>
            <person name="Kalinowski J."/>
            <person name="Ruckert C."/>
        </authorList>
    </citation>
    <scope>NUCLEOTIDE SEQUENCE</scope>
    <source>
        <strain evidence="1">CGMCC 1.15178</strain>
    </source>
</reference>
<evidence type="ECO:0000313" key="1">
    <source>
        <dbReference type="EMBL" id="GGD77531.1"/>
    </source>
</evidence>
<evidence type="ECO:0000313" key="2">
    <source>
        <dbReference type="Proteomes" id="UP000612456"/>
    </source>
</evidence>
<dbReference type="RefSeq" id="WP_188994127.1">
    <property type="nucleotide sequence ID" value="NZ_BMHP01000003.1"/>
</dbReference>
<comment type="caution">
    <text evidence="1">The sequence shown here is derived from an EMBL/GenBank/DDBJ whole genome shotgun (WGS) entry which is preliminary data.</text>
</comment>
<dbReference type="Proteomes" id="UP000612456">
    <property type="component" value="Unassembled WGS sequence"/>
</dbReference>
<name>A0A916Z6N8_9BACL</name>
<dbReference type="EMBL" id="BMHP01000003">
    <property type="protein sequence ID" value="GGD77531.1"/>
    <property type="molecule type" value="Genomic_DNA"/>
</dbReference>